<reference evidence="1" key="2">
    <citation type="submission" date="2025-09" db="UniProtKB">
        <authorList>
            <consortium name="Ensembl"/>
        </authorList>
    </citation>
    <scope>IDENTIFICATION</scope>
</reference>
<sequence length="53" mass="6302">MLRSKELPEAFKKKIVAGHESKGFKDHIVLKWRTSTIFRSFRISTMKYVFTLL</sequence>
<name>A0A3Q2QSD5_FUNHE</name>
<dbReference type="Proteomes" id="UP000265000">
    <property type="component" value="Unplaced"/>
</dbReference>
<dbReference type="AlphaFoldDB" id="A0A3Q2QSD5"/>
<accession>A0A3Q2QSD5</accession>
<evidence type="ECO:0000313" key="2">
    <source>
        <dbReference type="Proteomes" id="UP000265000"/>
    </source>
</evidence>
<evidence type="ECO:0000313" key="1">
    <source>
        <dbReference type="Ensembl" id="ENSFHEP00000030818.1"/>
    </source>
</evidence>
<organism evidence="1 2">
    <name type="scientific">Fundulus heteroclitus</name>
    <name type="common">Killifish</name>
    <name type="synonym">Mummichog</name>
    <dbReference type="NCBI Taxonomy" id="8078"/>
    <lineage>
        <taxon>Eukaryota</taxon>
        <taxon>Metazoa</taxon>
        <taxon>Chordata</taxon>
        <taxon>Craniata</taxon>
        <taxon>Vertebrata</taxon>
        <taxon>Euteleostomi</taxon>
        <taxon>Actinopterygii</taxon>
        <taxon>Neopterygii</taxon>
        <taxon>Teleostei</taxon>
        <taxon>Neoteleostei</taxon>
        <taxon>Acanthomorphata</taxon>
        <taxon>Ovalentaria</taxon>
        <taxon>Atherinomorphae</taxon>
        <taxon>Cyprinodontiformes</taxon>
        <taxon>Fundulidae</taxon>
        <taxon>Fundulus</taxon>
    </lineage>
</organism>
<dbReference type="Ensembl" id="ENSFHET00000032924.1">
    <property type="protein sequence ID" value="ENSFHEP00000030818.1"/>
    <property type="gene ID" value="ENSFHEG00000016356.1"/>
</dbReference>
<keyword evidence="2" id="KW-1185">Reference proteome</keyword>
<reference evidence="1" key="1">
    <citation type="submission" date="2025-08" db="UniProtKB">
        <authorList>
            <consortium name="Ensembl"/>
        </authorList>
    </citation>
    <scope>IDENTIFICATION</scope>
</reference>
<protein>
    <submittedName>
        <fullName evidence="1">Uncharacterized protein</fullName>
    </submittedName>
</protein>
<proteinExistence type="predicted"/>